<accession>A0AAD8RC18</accession>
<evidence type="ECO:0000313" key="2">
    <source>
        <dbReference type="EMBL" id="KAK1618076.1"/>
    </source>
</evidence>
<dbReference type="PROSITE" id="PS50330">
    <property type="entry name" value="UIM"/>
    <property type="match status" value="1"/>
</dbReference>
<comment type="caution">
    <text evidence="2">The sequence shown here is derived from an EMBL/GenBank/DDBJ whole genome shotgun (WGS) entry which is preliminary data.</text>
</comment>
<dbReference type="Proteomes" id="UP001231189">
    <property type="component" value="Unassembled WGS sequence"/>
</dbReference>
<dbReference type="AlphaFoldDB" id="A0AAD8RC18"/>
<evidence type="ECO:0000313" key="3">
    <source>
        <dbReference type="Proteomes" id="UP001231189"/>
    </source>
</evidence>
<name>A0AAD8RC18_LOLMU</name>
<protein>
    <submittedName>
        <fullName evidence="2">Uncharacterized protein</fullName>
    </submittedName>
</protein>
<evidence type="ECO:0000256" key="1">
    <source>
        <dbReference type="SAM" id="MobiDB-lite"/>
    </source>
</evidence>
<dbReference type="EMBL" id="JAUUTY010000006">
    <property type="protein sequence ID" value="KAK1618076.1"/>
    <property type="molecule type" value="Genomic_DNA"/>
</dbReference>
<gene>
    <name evidence="2" type="ORF">QYE76_023593</name>
</gene>
<feature type="region of interest" description="Disordered" evidence="1">
    <location>
        <begin position="1"/>
        <end position="59"/>
    </location>
</feature>
<keyword evidence="3" id="KW-1185">Reference proteome</keyword>
<organism evidence="2 3">
    <name type="scientific">Lolium multiflorum</name>
    <name type="common">Italian ryegrass</name>
    <name type="synonym">Lolium perenne subsp. multiflorum</name>
    <dbReference type="NCBI Taxonomy" id="4521"/>
    <lineage>
        <taxon>Eukaryota</taxon>
        <taxon>Viridiplantae</taxon>
        <taxon>Streptophyta</taxon>
        <taxon>Embryophyta</taxon>
        <taxon>Tracheophyta</taxon>
        <taxon>Spermatophyta</taxon>
        <taxon>Magnoliopsida</taxon>
        <taxon>Liliopsida</taxon>
        <taxon>Poales</taxon>
        <taxon>Poaceae</taxon>
        <taxon>BOP clade</taxon>
        <taxon>Pooideae</taxon>
        <taxon>Poodae</taxon>
        <taxon>Poeae</taxon>
        <taxon>Poeae Chloroplast Group 2 (Poeae type)</taxon>
        <taxon>Loliodinae</taxon>
        <taxon>Loliinae</taxon>
        <taxon>Lolium</taxon>
    </lineage>
</organism>
<proteinExistence type="predicted"/>
<sequence>MRAGTRASPPRRRGRAAAHTLGGRPDGLYIGEQPQPPHEPQAQQEEDDPELQAALAASREQQDLDELAKWPHLALFWAIFTQKKALYGL</sequence>
<reference evidence="2" key="1">
    <citation type="submission" date="2023-07" db="EMBL/GenBank/DDBJ databases">
        <title>A chromosome-level genome assembly of Lolium multiflorum.</title>
        <authorList>
            <person name="Chen Y."/>
            <person name="Copetti D."/>
            <person name="Kolliker R."/>
            <person name="Studer B."/>
        </authorList>
    </citation>
    <scope>NUCLEOTIDE SEQUENCE</scope>
    <source>
        <strain evidence="2">02402/16</strain>
        <tissue evidence="2">Leaf</tissue>
    </source>
</reference>
<dbReference type="InterPro" id="IPR003903">
    <property type="entry name" value="UIM_dom"/>
</dbReference>